<protein>
    <submittedName>
        <fullName evidence="2">Uncharacterized protein</fullName>
    </submittedName>
</protein>
<evidence type="ECO:0000313" key="2">
    <source>
        <dbReference type="EMBL" id="MCM2375022.1"/>
    </source>
</evidence>
<dbReference type="RefSeq" id="WP_250933433.1">
    <property type="nucleotide sequence ID" value="NZ_JAMQBK010000119.1"/>
</dbReference>
<evidence type="ECO:0000256" key="1">
    <source>
        <dbReference type="SAM" id="SignalP"/>
    </source>
</evidence>
<dbReference type="EMBL" id="JAMQBK010000119">
    <property type="protein sequence ID" value="MCM2375022.1"/>
    <property type="molecule type" value="Genomic_DNA"/>
</dbReference>
<feature type="chain" id="PRO_5046624261" evidence="1">
    <location>
        <begin position="25"/>
        <end position="334"/>
    </location>
</feature>
<accession>A0ABT0UDA3</accession>
<keyword evidence="3" id="KW-1185">Reference proteome</keyword>
<comment type="caution">
    <text evidence="2">The sequence shown here is derived from an EMBL/GenBank/DDBJ whole genome shotgun (WGS) entry which is preliminary data.</text>
</comment>
<sequence>MFRSIVFFAAVSLIATIIPIRASAEPLDADHVPADAKWVVHVDFESLSDSELADAIRQQKPQMIQHVRKWIEKRYGINPPEDLRSITAFSRDYQVHTGTVILQAEYDQAKVETVLNKAMNHRTTVWEGNTLHTVTLSKQKPSEDGPSGDEEMTVVMLDDDTIVFGSSIQNAKDAIGVLQSETAVLAGSESPLITSAAQSAWVYGAAIDLQQLENHPVAMPILSQHKQIVWALGERDGLIYEQCDLVAISEQVAQHTKTVLDGLVAYETLWAKDSDSMKDIMKSVSVNQEGNRSGFHWQGDSEKAVAALDEILRRLSTWKPLLTSNHGNSRVKTR</sequence>
<feature type="signal peptide" evidence="1">
    <location>
        <begin position="1"/>
        <end position="24"/>
    </location>
</feature>
<keyword evidence="1" id="KW-0732">Signal</keyword>
<gene>
    <name evidence="2" type="ORF">NB063_30740</name>
</gene>
<evidence type="ECO:0000313" key="3">
    <source>
        <dbReference type="Proteomes" id="UP001202961"/>
    </source>
</evidence>
<reference evidence="2 3" key="1">
    <citation type="journal article" date="2022" name="Syst. Appl. Microbiol.">
        <title>Rhodopirellula aestuarii sp. nov., a novel member of the genus Rhodopirellula isolated from brackish sediments collected in the Tagus River estuary, Portugal.</title>
        <authorList>
            <person name="Vitorino I.R."/>
            <person name="Klimek D."/>
            <person name="Calusinska M."/>
            <person name="Lobo-da-Cunha A."/>
            <person name="Vasconcelos V."/>
            <person name="Lage O.M."/>
        </authorList>
    </citation>
    <scope>NUCLEOTIDE SEQUENCE [LARGE SCALE GENOMIC DNA]</scope>
    <source>
        <strain evidence="2 3">ICT_H3.1</strain>
    </source>
</reference>
<organism evidence="2 3">
    <name type="scientific">Aporhodopirellula aestuarii</name>
    <dbReference type="NCBI Taxonomy" id="2950107"/>
    <lineage>
        <taxon>Bacteria</taxon>
        <taxon>Pseudomonadati</taxon>
        <taxon>Planctomycetota</taxon>
        <taxon>Planctomycetia</taxon>
        <taxon>Pirellulales</taxon>
        <taxon>Pirellulaceae</taxon>
        <taxon>Aporhodopirellula</taxon>
    </lineage>
</organism>
<name>A0ABT0UDA3_9BACT</name>
<proteinExistence type="predicted"/>
<dbReference type="Proteomes" id="UP001202961">
    <property type="component" value="Unassembled WGS sequence"/>
</dbReference>